<evidence type="ECO:0000256" key="1">
    <source>
        <dbReference type="SAM" id="MobiDB-lite"/>
    </source>
</evidence>
<evidence type="ECO:0000313" key="3">
    <source>
        <dbReference type="Proteomes" id="UP001497482"/>
    </source>
</evidence>
<gene>
    <name evidence="2" type="ORF">KC01_LOCUS19393</name>
</gene>
<dbReference type="Proteomes" id="UP001497482">
    <property type="component" value="Chromosome 19"/>
</dbReference>
<protein>
    <submittedName>
        <fullName evidence="2">Uncharacterized protein</fullName>
    </submittedName>
</protein>
<proteinExistence type="predicted"/>
<keyword evidence="3" id="KW-1185">Reference proteome</keyword>
<sequence>MVNQANQFKHTSDVRLYVFDFSLLSTTDGKLRLTRQRGLPYPFCSSPGSSSCSSSEALRPGLGFASRPRLRVPAPASRPGFAPRLCAPASRPGFAPRLRAPASRPGFAPRLRAPASRPGFAPRLRVPAPASRPGFTPRPHATAPASSPGPGFKSRPRLHVPAPASRPGPGFTSRPRLLVPVTHPGPSYGPLPPSLVLFLGRLASVP</sequence>
<accession>A0AAV2KNS8</accession>
<dbReference type="AlphaFoldDB" id="A0AAV2KNS8"/>
<name>A0AAV2KNS8_KNICA</name>
<organism evidence="2 3">
    <name type="scientific">Knipowitschia caucasica</name>
    <name type="common">Caucasian dwarf goby</name>
    <name type="synonym">Pomatoschistus caucasicus</name>
    <dbReference type="NCBI Taxonomy" id="637954"/>
    <lineage>
        <taxon>Eukaryota</taxon>
        <taxon>Metazoa</taxon>
        <taxon>Chordata</taxon>
        <taxon>Craniata</taxon>
        <taxon>Vertebrata</taxon>
        <taxon>Euteleostomi</taxon>
        <taxon>Actinopterygii</taxon>
        <taxon>Neopterygii</taxon>
        <taxon>Teleostei</taxon>
        <taxon>Neoteleostei</taxon>
        <taxon>Acanthomorphata</taxon>
        <taxon>Gobiaria</taxon>
        <taxon>Gobiiformes</taxon>
        <taxon>Gobioidei</taxon>
        <taxon>Gobiidae</taxon>
        <taxon>Gobiinae</taxon>
        <taxon>Knipowitschia</taxon>
    </lineage>
</organism>
<reference evidence="2 3" key="1">
    <citation type="submission" date="2024-04" db="EMBL/GenBank/DDBJ databases">
        <authorList>
            <person name="Waldvogel A.-M."/>
            <person name="Schoenle A."/>
        </authorList>
    </citation>
    <scope>NUCLEOTIDE SEQUENCE [LARGE SCALE GENOMIC DNA]</scope>
</reference>
<evidence type="ECO:0000313" key="2">
    <source>
        <dbReference type="EMBL" id="CAL1589777.1"/>
    </source>
</evidence>
<feature type="region of interest" description="Disordered" evidence="1">
    <location>
        <begin position="92"/>
        <end position="178"/>
    </location>
</feature>
<dbReference type="EMBL" id="OZ035841">
    <property type="protein sequence ID" value="CAL1589777.1"/>
    <property type="molecule type" value="Genomic_DNA"/>
</dbReference>